<dbReference type="OrthoDB" id="346907at2759"/>
<keyword evidence="4" id="KW-1185">Reference proteome</keyword>
<reference evidence="3" key="1">
    <citation type="submission" date="2021-06" db="EMBL/GenBank/DDBJ databases">
        <authorList>
            <person name="Kallberg Y."/>
            <person name="Tangrot J."/>
            <person name="Rosling A."/>
        </authorList>
    </citation>
    <scope>NUCLEOTIDE SEQUENCE</scope>
    <source>
        <strain evidence="3">MA453B</strain>
    </source>
</reference>
<comment type="caution">
    <text evidence="3">The sequence shown here is derived from an EMBL/GenBank/DDBJ whole genome shotgun (WGS) entry which is preliminary data.</text>
</comment>
<evidence type="ECO:0000256" key="2">
    <source>
        <dbReference type="SAM" id="Phobius"/>
    </source>
</evidence>
<evidence type="ECO:0000313" key="4">
    <source>
        <dbReference type="Proteomes" id="UP000789405"/>
    </source>
</evidence>
<keyword evidence="2" id="KW-0472">Membrane</keyword>
<protein>
    <submittedName>
        <fullName evidence="3">8036_t:CDS:1</fullName>
    </submittedName>
</protein>
<dbReference type="EMBL" id="CAJVPY010050013">
    <property type="protein sequence ID" value="CAG8813351.1"/>
    <property type="molecule type" value="Genomic_DNA"/>
</dbReference>
<organism evidence="3 4">
    <name type="scientific">Dentiscutata erythropus</name>
    <dbReference type="NCBI Taxonomy" id="1348616"/>
    <lineage>
        <taxon>Eukaryota</taxon>
        <taxon>Fungi</taxon>
        <taxon>Fungi incertae sedis</taxon>
        <taxon>Mucoromycota</taxon>
        <taxon>Glomeromycotina</taxon>
        <taxon>Glomeromycetes</taxon>
        <taxon>Diversisporales</taxon>
        <taxon>Gigasporaceae</taxon>
        <taxon>Dentiscutata</taxon>
    </lineage>
</organism>
<feature type="compositionally biased region" description="Acidic residues" evidence="1">
    <location>
        <begin position="140"/>
        <end position="170"/>
    </location>
</feature>
<feature type="region of interest" description="Disordered" evidence="1">
    <location>
        <begin position="111"/>
        <end position="184"/>
    </location>
</feature>
<dbReference type="Proteomes" id="UP000789405">
    <property type="component" value="Unassembled WGS sequence"/>
</dbReference>
<feature type="non-terminal residue" evidence="3">
    <location>
        <position position="1"/>
    </location>
</feature>
<gene>
    <name evidence="3" type="ORF">DERYTH_LOCUS25785</name>
</gene>
<dbReference type="AlphaFoldDB" id="A0A9N9K6Q3"/>
<evidence type="ECO:0000313" key="3">
    <source>
        <dbReference type="EMBL" id="CAG8813351.1"/>
    </source>
</evidence>
<name>A0A9N9K6Q3_9GLOM</name>
<accession>A0A9N9K6Q3</accession>
<proteinExistence type="predicted"/>
<keyword evidence="2" id="KW-1133">Transmembrane helix</keyword>
<feature type="non-terminal residue" evidence="3">
    <location>
        <position position="292"/>
    </location>
</feature>
<sequence>ISKSYFCQNFDPNIQNMLITKIIARIDSGLSNLSLSGIDCQSKKYGINLEDKKLSTNDQEFKEAEPDINHIPKIEESDEDEELEINDPSFNKMRDLLNFMINEALEAVEKPVKGREKKKRAPSTTSQQSFDFGDINNLIDEIEEDDEYEYDESDDDEYDDDEYEYDEDDDEHRGRALRREKAHKRQKSVHEERFEQGMLEFNKSIADFTTLVDAMTTEDPSEILDDENLVYLDNVDNFAQQYCLFIRTLILPFLYVIHYFMSLYIKTFTYQSNSSKNKTNTTFVEKGDCNGC</sequence>
<evidence type="ECO:0000256" key="1">
    <source>
        <dbReference type="SAM" id="MobiDB-lite"/>
    </source>
</evidence>
<feature type="transmembrane region" description="Helical" evidence="2">
    <location>
        <begin position="244"/>
        <end position="265"/>
    </location>
</feature>
<keyword evidence="2" id="KW-0812">Transmembrane</keyword>